<organism evidence="3 4">
    <name type="scientific">Capillimicrobium parvum</name>
    <dbReference type="NCBI Taxonomy" id="2884022"/>
    <lineage>
        <taxon>Bacteria</taxon>
        <taxon>Bacillati</taxon>
        <taxon>Actinomycetota</taxon>
        <taxon>Thermoleophilia</taxon>
        <taxon>Solirubrobacterales</taxon>
        <taxon>Capillimicrobiaceae</taxon>
        <taxon>Capillimicrobium</taxon>
    </lineage>
</organism>
<dbReference type="KEGG" id="sbae:DSM104329_01504"/>
<feature type="signal peptide" evidence="1">
    <location>
        <begin position="1"/>
        <end position="26"/>
    </location>
</feature>
<dbReference type="InterPro" id="IPR011055">
    <property type="entry name" value="Dup_hybrid_motif"/>
</dbReference>
<dbReference type="InterPro" id="IPR050570">
    <property type="entry name" value="Cell_wall_metabolism_enzyme"/>
</dbReference>
<proteinExistence type="predicted"/>
<evidence type="ECO:0000313" key="3">
    <source>
        <dbReference type="EMBL" id="UGS35119.1"/>
    </source>
</evidence>
<dbReference type="SUPFAM" id="SSF51261">
    <property type="entry name" value="Duplicated hybrid motif"/>
    <property type="match status" value="1"/>
</dbReference>
<dbReference type="EMBL" id="CP087164">
    <property type="protein sequence ID" value="UGS35119.1"/>
    <property type="molecule type" value="Genomic_DNA"/>
</dbReference>
<protein>
    <recommendedName>
        <fullName evidence="2">M23ase beta-sheet core domain-containing protein</fullName>
    </recommendedName>
</protein>
<dbReference type="Pfam" id="PF01551">
    <property type="entry name" value="Peptidase_M23"/>
    <property type="match status" value="1"/>
</dbReference>
<accession>A0A9E6XVF6</accession>
<evidence type="ECO:0000313" key="4">
    <source>
        <dbReference type="Proteomes" id="UP001162834"/>
    </source>
</evidence>
<dbReference type="Gene3D" id="2.70.70.10">
    <property type="entry name" value="Glucose Permease (Domain IIA)"/>
    <property type="match status" value="1"/>
</dbReference>
<dbReference type="CDD" id="cd12797">
    <property type="entry name" value="M23_peptidase"/>
    <property type="match status" value="1"/>
</dbReference>
<keyword evidence="1" id="KW-0732">Signal</keyword>
<evidence type="ECO:0000259" key="2">
    <source>
        <dbReference type="Pfam" id="PF01551"/>
    </source>
</evidence>
<feature type="chain" id="PRO_5038825781" description="M23ase beta-sheet core domain-containing protein" evidence="1">
    <location>
        <begin position="27"/>
        <end position="393"/>
    </location>
</feature>
<dbReference type="PANTHER" id="PTHR21666">
    <property type="entry name" value="PEPTIDASE-RELATED"/>
    <property type="match status" value="1"/>
</dbReference>
<dbReference type="InterPro" id="IPR016047">
    <property type="entry name" value="M23ase_b-sheet_dom"/>
</dbReference>
<name>A0A9E6XVF6_9ACTN</name>
<keyword evidence="4" id="KW-1185">Reference proteome</keyword>
<dbReference type="PANTHER" id="PTHR21666:SF270">
    <property type="entry name" value="MUREIN HYDROLASE ACTIVATOR ENVC"/>
    <property type="match status" value="1"/>
</dbReference>
<evidence type="ECO:0000256" key="1">
    <source>
        <dbReference type="SAM" id="SignalP"/>
    </source>
</evidence>
<reference evidence="3" key="1">
    <citation type="journal article" date="2022" name="Int. J. Syst. Evol. Microbiol.">
        <title>Pseudomonas aegrilactucae sp. nov. and Pseudomonas morbosilactucae sp. nov., pathogens causing bacterial rot of lettuce in Japan.</title>
        <authorList>
            <person name="Sawada H."/>
            <person name="Fujikawa T."/>
            <person name="Satou M."/>
        </authorList>
    </citation>
    <scope>NUCLEOTIDE SEQUENCE</scope>
    <source>
        <strain evidence="3">0166_1</strain>
    </source>
</reference>
<dbReference type="GO" id="GO:0004222">
    <property type="term" value="F:metalloendopeptidase activity"/>
    <property type="evidence" value="ECO:0007669"/>
    <property type="project" value="TreeGrafter"/>
</dbReference>
<feature type="domain" description="M23ase beta-sheet core" evidence="2">
    <location>
        <begin position="235"/>
        <end position="329"/>
    </location>
</feature>
<dbReference type="Proteomes" id="UP001162834">
    <property type="component" value="Chromosome"/>
</dbReference>
<dbReference type="AlphaFoldDB" id="A0A9E6XVF6"/>
<gene>
    <name evidence="3" type="ORF">DSM104329_01504</name>
</gene>
<sequence>MGRPRGPLAILLAVALGAIAAAPAAAASHDQFSAVNQSVVAPPNPVKGSDGRYHFVYEVQLVNPTSLPWRVSSIAVHAAGATRPVLGRWSGGRVAKVMVGLGDRDPTRNIAPGTGALLHLTFSVASERAIPRAIVQRLVLDNTSRPLAGPPSVTQTGGRSRVARRAPVALGAPLAGDNWLAADGCCTAKRHVRSVQSFDGHLFGAQRFAIDWERVDEQGRLFVGDKAVLANWFGYGQPIYAVSDGTIVHAVDGEPDQVPGALPVGITAAKADGNGILQRLPGGRYALYGHMIPGTLTVHVGDRVTKGQLLGRVGNSGNSSAPHLHLHVVDRNGLFGANGVPYVFDRFTVTRRVASTKAFDRAEATGEPARMRPVRTGPRERELPLDQVIVTWP</sequence>